<dbReference type="EMBL" id="JALJXV010000003">
    <property type="protein sequence ID" value="MCP1674457.1"/>
    <property type="molecule type" value="Genomic_DNA"/>
</dbReference>
<dbReference type="AlphaFoldDB" id="A0AAE3G5X0"/>
<organism evidence="1 2">
    <name type="scientific">Natronocella acetinitrilica</name>
    <dbReference type="NCBI Taxonomy" id="414046"/>
    <lineage>
        <taxon>Bacteria</taxon>
        <taxon>Pseudomonadati</taxon>
        <taxon>Pseudomonadota</taxon>
        <taxon>Gammaproteobacteria</taxon>
        <taxon>Chromatiales</taxon>
        <taxon>Ectothiorhodospiraceae</taxon>
        <taxon>Natronocella</taxon>
    </lineage>
</organism>
<evidence type="ECO:0000313" key="1">
    <source>
        <dbReference type="EMBL" id="MCP1674457.1"/>
    </source>
</evidence>
<proteinExistence type="predicted"/>
<protein>
    <submittedName>
        <fullName evidence="1">Uncharacterized protein</fullName>
    </submittedName>
</protein>
<keyword evidence="2" id="KW-1185">Reference proteome</keyword>
<comment type="caution">
    <text evidence="1">The sequence shown here is derived from an EMBL/GenBank/DDBJ whole genome shotgun (WGS) entry which is preliminary data.</text>
</comment>
<dbReference type="Proteomes" id="UP001205843">
    <property type="component" value="Unassembled WGS sequence"/>
</dbReference>
<reference evidence="1" key="1">
    <citation type="submission" date="2022-03" db="EMBL/GenBank/DDBJ databases">
        <title>Genomic Encyclopedia of Type Strains, Phase III (KMG-III): the genomes of soil and plant-associated and newly described type strains.</title>
        <authorList>
            <person name="Whitman W."/>
        </authorList>
    </citation>
    <scope>NUCLEOTIDE SEQUENCE</scope>
    <source>
        <strain evidence="1">ANL 6-2</strain>
    </source>
</reference>
<evidence type="ECO:0000313" key="2">
    <source>
        <dbReference type="Proteomes" id="UP001205843"/>
    </source>
</evidence>
<gene>
    <name evidence="1" type="ORF">J2T57_001559</name>
</gene>
<name>A0AAE3G5X0_9GAMM</name>
<accession>A0AAE3G5X0</accession>
<sequence>MSLLLVVLAAHVGVGAALLALAAMLSAGPGEP</sequence>